<feature type="compositionally biased region" description="Polar residues" evidence="1">
    <location>
        <begin position="320"/>
        <end position="335"/>
    </location>
</feature>
<reference evidence="4" key="2">
    <citation type="submission" date="2015-01" db="EMBL/GenBank/DDBJ databases">
        <title>Evolutionary Origins and Diversification of the Mycorrhizal Mutualists.</title>
        <authorList>
            <consortium name="DOE Joint Genome Institute"/>
            <consortium name="Mycorrhizal Genomics Consortium"/>
            <person name="Kohler A."/>
            <person name="Kuo A."/>
            <person name="Nagy L.G."/>
            <person name="Floudas D."/>
            <person name="Copeland A."/>
            <person name="Barry K.W."/>
            <person name="Cichocki N."/>
            <person name="Veneault-Fourrey C."/>
            <person name="LaButti K."/>
            <person name="Lindquist E.A."/>
            <person name="Lipzen A."/>
            <person name="Lundell T."/>
            <person name="Morin E."/>
            <person name="Murat C."/>
            <person name="Riley R."/>
            <person name="Ohm R."/>
            <person name="Sun H."/>
            <person name="Tunlid A."/>
            <person name="Henrissat B."/>
            <person name="Grigoriev I.V."/>
            <person name="Hibbett D.S."/>
            <person name="Martin F."/>
        </authorList>
    </citation>
    <scope>NUCLEOTIDE SEQUENCE [LARGE SCALE GENOMIC DNA]</scope>
    <source>
        <strain evidence="4">F 1598</strain>
    </source>
</reference>
<dbReference type="HOGENOM" id="CLU_713926_0_0_1"/>
<feature type="region of interest" description="Disordered" evidence="1">
    <location>
        <begin position="319"/>
        <end position="348"/>
    </location>
</feature>
<evidence type="ECO:0000256" key="2">
    <source>
        <dbReference type="SAM" id="Phobius"/>
    </source>
</evidence>
<feature type="transmembrane region" description="Helical" evidence="2">
    <location>
        <begin position="114"/>
        <end position="140"/>
    </location>
</feature>
<feature type="transmembrane region" description="Helical" evidence="2">
    <location>
        <begin position="12"/>
        <end position="34"/>
    </location>
</feature>
<keyword evidence="2" id="KW-0812">Transmembrane</keyword>
<evidence type="ECO:0000256" key="1">
    <source>
        <dbReference type="SAM" id="MobiDB-lite"/>
    </source>
</evidence>
<dbReference type="InParanoid" id="A0A0C3FLY6"/>
<accession>A0A0C3FLY6</accession>
<keyword evidence="2" id="KW-0472">Membrane</keyword>
<dbReference type="EMBL" id="KN833002">
    <property type="protein sequence ID" value="KIM80734.1"/>
    <property type="molecule type" value="Genomic_DNA"/>
</dbReference>
<feature type="transmembrane region" description="Helical" evidence="2">
    <location>
        <begin position="46"/>
        <end position="68"/>
    </location>
</feature>
<evidence type="ECO:0000313" key="3">
    <source>
        <dbReference type="EMBL" id="KIM80734.1"/>
    </source>
</evidence>
<dbReference type="AlphaFoldDB" id="A0A0C3FLY6"/>
<proteinExistence type="predicted"/>
<organism evidence="3 4">
    <name type="scientific">Piloderma croceum (strain F 1598)</name>
    <dbReference type="NCBI Taxonomy" id="765440"/>
    <lineage>
        <taxon>Eukaryota</taxon>
        <taxon>Fungi</taxon>
        <taxon>Dikarya</taxon>
        <taxon>Basidiomycota</taxon>
        <taxon>Agaricomycotina</taxon>
        <taxon>Agaricomycetes</taxon>
        <taxon>Agaricomycetidae</taxon>
        <taxon>Atheliales</taxon>
        <taxon>Atheliaceae</taxon>
        <taxon>Piloderma</taxon>
    </lineage>
</organism>
<keyword evidence="2" id="KW-1133">Transmembrane helix</keyword>
<dbReference type="OrthoDB" id="2666783at2759"/>
<feature type="region of interest" description="Disordered" evidence="1">
    <location>
        <begin position="248"/>
        <end position="267"/>
    </location>
</feature>
<sequence>MRSWSVFRRIRVGVFVSITIVSLVLTIVYSLFLSKDFRLYNKLQRAIVVTSAAINGITTVLMYLMLVVRYSIKLDAIRITVLLGIQAGNTALFTLHSPDLPCVAFKGGATCRQILSYTAIVSWVLCGLLVIYAACLAIMVCIPRPPPILGLDPELDAEVPVNAQARHIVHSSIDLHTGLVEPKAGKQSYAVWPSPDTRTRQYIQRQRGTPQRPPSAGYGSQFRPKVSPKHLLGRDGNAVYRPMGESWSIQASDESRPSPSSGLYTEPIPRARTQTLSSVYSVDTASSSVVFSGARSTTLPPPPPPAQFNPAQRPVAQITRPRSLSSSVYSATTGESMELPPPVPSIGVRQIAPGQQSIRSGKISDLDLGQWKRLVRDAAAGRRESSA</sequence>
<gene>
    <name evidence="3" type="ORF">PILCRDRAFT_514726</name>
</gene>
<dbReference type="STRING" id="765440.A0A0C3FLY6"/>
<keyword evidence="4" id="KW-1185">Reference proteome</keyword>
<protein>
    <submittedName>
        <fullName evidence="3">Uncharacterized protein</fullName>
    </submittedName>
</protein>
<dbReference type="Proteomes" id="UP000054166">
    <property type="component" value="Unassembled WGS sequence"/>
</dbReference>
<evidence type="ECO:0000313" key="4">
    <source>
        <dbReference type="Proteomes" id="UP000054166"/>
    </source>
</evidence>
<feature type="compositionally biased region" description="Polar residues" evidence="1">
    <location>
        <begin position="248"/>
        <end position="263"/>
    </location>
</feature>
<reference evidence="3 4" key="1">
    <citation type="submission" date="2014-04" db="EMBL/GenBank/DDBJ databases">
        <authorList>
            <consortium name="DOE Joint Genome Institute"/>
            <person name="Kuo A."/>
            <person name="Tarkka M."/>
            <person name="Buscot F."/>
            <person name="Kohler A."/>
            <person name="Nagy L.G."/>
            <person name="Floudas D."/>
            <person name="Copeland A."/>
            <person name="Barry K.W."/>
            <person name="Cichocki N."/>
            <person name="Veneault-Fourrey C."/>
            <person name="LaButti K."/>
            <person name="Lindquist E.A."/>
            <person name="Lipzen A."/>
            <person name="Lundell T."/>
            <person name="Morin E."/>
            <person name="Murat C."/>
            <person name="Sun H."/>
            <person name="Tunlid A."/>
            <person name="Henrissat B."/>
            <person name="Grigoriev I.V."/>
            <person name="Hibbett D.S."/>
            <person name="Martin F."/>
            <person name="Nordberg H.P."/>
            <person name="Cantor M.N."/>
            <person name="Hua S.X."/>
        </authorList>
    </citation>
    <scope>NUCLEOTIDE SEQUENCE [LARGE SCALE GENOMIC DNA]</scope>
    <source>
        <strain evidence="3 4">F 1598</strain>
    </source>
</reference>
<feature type="region of interest" description="Disordered" evidence="1">
    <location>
        <begin position="204"/>
        <end position="238"/>
    </location>
</feature>
<name>A0A0C3FLY6_PILCF</name>